<dbReference type="GO" id="GO:0043138">
    <property type="term" value="F:3'-5' DNA helicase activity"/>
    <property type="evidence" value="ECO:0007669"/>
    <property type="project" value="UniProtKB-EC"/>
</dbReference>
<proteinExistence type="inferred from homology"/>
<dbReference type="Proteomes" id="UP001154329">
    <property type="component" value="Chromosome 1"/>
</dbReference>
<dbReference type="SUPFAM" id="SSF52540">
    <property type="entry name" value="P-loop containing nucleoside triphosphate hydrolases"/>
    <property type="match status" value="2"/>
</dbReference>
<dbReference type="GO" id="GO:0003676">
    <property type="term" value="F:nucleic acid binding"/>
    <property type="evidence" value="ECO:0007669"/>
    <property type="project" value="InterPro"/>
</dbReference>
<dbReference type="Pfam" id="PF23445">
    <property type="entry name" value="WHD_SNRNP200"/>
    <property type="match status" value="1"/>
</dbReference>
<gene>
    <name evidence="14" type="ORF">APHIGO_LOCUS455</name>
</gene>
<keyword evidence="5" id="KW-0067">ATP-binding</keyword>
<keyword evidence="4" id="KW-0347">Helicase</keyword>
<dbReference type="EMBL" id="OU899034">
    <property type="protein sequence ID" value="CAH1708540.1"/>
    <property type="molecule type" value="Genomic_DNA"/>
</dbReference>
<dbReference type="Pfam" id="PF02889">
    <property type="entry name" value="Sec63"/>
    <property type="match status" value="1"/>
</dbReference>
<keyword evidence="3" id="KW-0378">Hydrolase</keyword>
<dbReference type="GO" id="GO:0016787">
    <property type="term" value="F:hydrolase activity"/>
    <property type="evidence" value="ECO:0007669"/>
    <property type="project" value="UniProtKB-KW"/>
</dbReference>
<keyword evidence="7" id="KW-0469">Meiosis</keyword>
<dbReference type="InterPro" id="IPR004179">
    <property type="entry name" value="Sec63-dom"/>
</dbReference>
<dbReference type="EC" id="5.6.2.4" evidence="9"/>
<dbReference type="InterPro" id="IPR036388">
    <property type="entry name" value="WH-like_DNA-bd_sf"/>
</dbReference>
<comment type="catalytic activity">
    <reaction evidence="10">
        <text>ATP + H2O = ADP + phosphate + H(+)</text>
        <dbReference type="Rhea" id="RHEA:13065"/>
        <dbReference type="ChEBI" id="CHEBI:15377"/>
        <dbReference type="ChEBI" id="CHEBI:15378"/>
        <dbReference type="ChEBI" id="CHEBI:30616"/>
        <dbReference type="ChEBI" id="CHEBI:43474"/>
        <dbReference type="ChEBI" id="CHEBI:456216"/>
        <dbReference type="EC" id="5.6.2.4"/>
    </reaction>
</comment>
<evidence type="ECO:0000256" key="8">
    <source>
        <dbReference type="ARBA" id="ARBA00034617"/>
    </source>
</evidence>
<dbReference type="InterPro" id="IPR001650">
    <property type="entry name" value="Helicase_C-like"/>
</dbReference>
<feature type="region of interest" description="Disordered" evidence="11">
    <location>
        <begin position="785"/>
        <end position="820"/>
    </location>
</feature>
<evidence type="ECO:0000256" key="5">
    <source>
        <dbReference type="ARBA" id="ARBA00022840"/>
    </source>
</evidence>
<accession>A0A9P0ND75</accession>
<evidence type="ECO:0000256" key="1">
    <source>
        <dbReference type="ARBA" id="ARBA00010140"/>
    </source>
</evidence>
<sequence>MNSNNMNNDGINFSTFDTSTYHSKFYVAPIKALCSERYEDWKNKFTIHGLKCIEITGDNEVTDYVSLISSYQLIITTPEKWDSLTKKYKEFKYQIYTVKLFLIDEVHLINDGIRGAILETVVSRMKIIPKISKVNDFTLRFVAVSATVTNIEDIAKWLTNDQNCPAHYLQSTEDERPVKLQKIVLGYNCKTNNFKFDFGLTYKLKPLIRQYSNGRPTLIFCSTRKSVEFTCSILVKEVTISLSVDKQSYINELSKEINNNKIKEMFKFGIGCHHSGMSIQERSVVERLFRIGCLNILIATSTLAMAVNLPAYLVIIKSTEYYSFNCYKEYNECQVLQMVGRAGRPQLDSSATAIIMTKISMKSRYEEILMGNQFMESHLHKYLIEHMNAEIFLGTIYNVKDAMDWIRSTFLYVRACKSPQNYGMIKTLNVQEVENRLQNLCIAEIKELARTGLINFIDGNNEIISKPECEIMAKYSISYATMNNFMQLKGTENLNDMIQLLSHSKEFEYIKLRRTEKGILNILNKNKLPGADVLRFPIEEGINTRETKINCLLQATLGTLKITDSSLAQDANKIILISTRLTKALREIMFQGRKFEIARVACILAKCVTTKLWEQSKFVSKLIPRVGQVLSQDFVLNGKTTLKSIRDTDPRDLERFLKRQPPFGNHIHNFIRQIPMYKVRTTFDEFSELVTVTLILIDHDNISSNALFQTVSVLVGDSENRLLKVQQIRNEQFLEQRGVINMTTPLQNNFFSDKLNYEITICVISDYWGIDIEIKFKPSNHEEHVKESMSKDNCNDESPLKNVLSPPPKKKRTSKVVKQGNKNKTQLNIKKYLHNITSKDQDPKVMNKPRVEEDINTDVKRWANESSVATRRITGEMFKTKTYFQNSGQSNEYFKFDKDDSNNYFCYDELKNDDVFGDLFVPEDNNHVISKAFDSAIEKCCFRESELFLIYDIQLLELFTKNCAYKLI</sequence>
<evidence type="ECO:0000256" key="3">
    <source>
        <dbReference type="ARBA" id="ARBA00022801"/>
    </source>
</evidence>
<dbReference type="Gene3D" id="1.10.3380.10">
    <property type="entry name" value="Sec63 N-terminal domain-like domain"/>
    <property type="match status" value="1"/>
</dbReference>
<dbReference type="InterPro" id="IPR052247">
    <property type="entry name" value="Meiotic_Crossover_Helicase"/>
</dbReference>
<comment type="catalytic activity">
    <reaction evidence="8">
        <text>Couples ATP hydrolysis with the unwinding of duplex DNA by translocating in the 3'-5' direction.</text>
        <dbReference type="EC" id="5.6.2.4"/>
    </reaction>
</comment>
<evidence type="ECO:0000256" key="9">
    <source>
        <dbReference type="ARBA" id="ARBA00034808"/>
    </source>
</evidence>
<dbReference type="PANTHER" id="PTHR47835">
    <property type="entry name" value="HFM1, ATP DEPENDENT DNA HELICASE HOMOLOG"/>
    <property type="match status" value="1"/>
</dbReference>
<evidence type="ECO:0000259" key="13">
    <source>
        <dbReference type="PROSITE" id="PS51194"/>
    </source>
</evidence>
<evidence type="ECO:0000313" key="15">
    <source>
        <dbReference type="Proteomes" id="UP001154329"/>
    </source>
</evidence>
<evidence type="ECO:0000313" key="14">
    <source>
        <dbReference type="EMBL" id="CAH1708540.1"/>
    </source>
</evidence>
<protein>
    <recommendedName>
        <fullName evidence="9">DNA 3'-5' helicase</fullName>
        <ecNumber evidence="9">5.6.2.4</ecNumber>
    </recommendedName>
</protein>
<dbReference type="PANTHER" id="PTHR47835:SF3">
    <property type="entry name" value="HELICASE FOR MEIOSIS 1"/>
    <property type="match status" value="1"/>
</dbReference>
<organism evidence="14 15">
    <name type="scientific">Aphis gossypii</name>
    <name type="common">Cotton aphid</name>
    <dbReference type="NCBI Taxonomy" id="80765"/>
    <lineage>
        <taxon>Eukaryota</taxon>
        <taxon>Metazoa</taxon>
        <taxon>Ecdysozoa</taxon>
        <taxon>Arthropoda</taxon>
        <taxon>Hexapoda</taxon>
        <taxon>Insecta</taxon>
        <taxon>Pterygota</taxon>
        <taxon>Neoptera</taxon>
        <taxon>Paraneoptera</taxon>
        <taxon>Hemiptera</taxon>
        <taxon>Sternorrhyncha</taxon>
        <taxon>Aphidomorpha</taxon>
        <taxon>Aphidoidea</taxon>
        <taxon>Aphididae</taxon>
        <taxon>Aphidini</taxon>
        <taxon>Aphis</taxon>
        <taxon>Aphis</taxon>
    </lineage>
</organism>
<name>A0A9P0ND75_APHGO</name>
<dbReference type="SMART" id="SM00490">
    <property type="entry name" value="HELICc"/>
    <property type="match status" value="1"/>
</dbReference>
<evidence type="ECO:0000256" key="11">
    <source>
        <dbReference type="SAM" id="MobiDB-lite"/>
    </source>
</evidence>
<keyword evidence="2" id="KW-0547">Nucleotide-binding</keyword>
<keyword evidence="15" id="KW-1185">Reference proteome</keyword>
<dbReference type="Gene3D" id="3.40.50.300">
    <property type="entry name" value="P-loop containing nucleotide triphosphate hydrolases"/>
    <property type="match status" value="2"/>
</dbReference>
<dbReference type="InterPro" id="IPR011545">
    <property type="entry name" value="DEAD/DEAH_box_helicase_dom"/>
</dbReference>
<evidence type="ECO:0000256" key="4">
    <source>
        <dbReference type="ARBA" id="ARBA00022806"/>
    </source>
</evidence>
<evidence type="ECO:0000256" key="7">
    <source>
        <dbReference type="ARBA" id="ARBA00023254"/>
    </source>
</evidence>
<reference evidence="14" key="1">
    <citation type="submission" date="2022-02" db="EMBL/GenBank/DDBJ databases">
        <authorList>
            <person name="King R."/>
        </authorList>
    </citation>
    <scope>NUCLEOTIDE SEQUENCE</scope>
</reference>
<comment type="similarity">
    <text evidence="1">Belongs to the helicase family. SKI2 subfamily.</text>
</comment>
<dbReference type="FunFam" id="1.10.10.10:FF:000012">
    <property type="entry name" value="U5 small nuclear ribonucleoprotein helicase"/>
    <property type="match status" value="1"/>
</dbReference>
<dbReference type="PROSITE" id="PS51194">
    <property type="entry name" value="HELICASE_CTER"/>
    <property type="match status" value="1"/>
</dbReference>
<evidence type="ECO:0000259" key="12">
    <source>
        <dbReference type="PROSITE" id="PS51192"/>
    </source>
</evidence>
<feature type="domain" description="Helicase ATP-binding" evidence="12">
    <location>
        <begin position="26"/>
        <end position="166"/>
    </location>
</feature>
<feature type="compositionally biased region" description="Basic and acidic residues" evidence="11">
    <location>
        <begin position="785"/>
        <end position="794"/>
    </location>
</feature>
<dbReference type="Pfam" id="PF00271">
    <property type="entry name" value="Helicase_C"/>
    <property type="match status" value="1"/>
</dbReference>
<dbReference type="InterPro" id="IPR027417">
    <property type="entry name" value="P-loop_NTPase"/>
</dbReference>
<dbReference type="GO" id="GO:0051321">
    <property type="term" value="P:meiotic cell cycle"/>
    <property type="evidence" value="ECO:0007669"/>
    <property type="project" value="UniProtKB-KW"/>
</dbReference>
<feature type="domain" description="Helicase C-terminal" evidence="13">
    <location>
        <begin position="203"/>
        <end position="391"/>
    </location>
</feature>
<keyword evidence="6" id="KW-0413">Isomerase</keyword>
<dbReference type="Pfam" id="PF00270">
    <property type="entry name" value="DEAD"/>
    <property type="match status" value="1"/>
</dbReference>
<dbReference type="CDD" id="cd18795">
    <property type="entry name" value="SF2_C_Ski2"/>
    <property type="match status" value="1"/>
</dbReference>
<evidence type="ECO:0000256" key="6">
    <source>
        <dbReference type="ARBA" id="ARBA00023235"/>
    </source>
</evidence>
<reference evidence="14" key="2">
    <citation type="submission" date="2022-10" db="EMBL/GenBank/DDBJ databases">
        <authorList>
            <consortium name="ENA_rothamsted_submissions"/>
            <consortium name="culmorum"/>
            <person name="King R."/>
        </authorList>
    </citation>
    <scope>NUCLEOTIDE SEQUENCE</scope>
</reference>
<dbReference type="AlphaFoldDB" id="A0A9P0ND75"/>
<dbReference type="GO" id="GO:0005524">
    <property type="term" value="F:ATP binding"/>
    <property type="evidence" value="ECO:0007669"/>
    <property type="project" value="UniProtKB-KW"/>
</dbReference>
<dbReference type="InterPro" id="IPR057842">
    <property type="entry name" value="WH_MER3"/>
</dbReference>
<dbReference type="InterPro" id="IPR014001">
    <property type="entry name" value="Helicase_ATP-bd"/>
</dbReference>
<dbReference type="SUPFAM" id="SSF158702">
    <property type="entry name" value="Sec63 N-terminal domain-like"/>
    <property type="match status" value="1"/>
</dbReference>
<dbReference type="SMART" id="SM00973">
    <property type="entry name" value="Sec63"/>
    <property type="match status" value="1"/>
</dbReference>
<evidence type="ECO:0000256" key="2">
    <source>
        <dbReference type="ARBA" id="ARBA00022741"/>
    </source>
</evidence>
<dbReference type="PROSITE" id="PS51192">
    <property type="entry name" value="HELICASE_ATP_BIND_1"/>
    <property type="match status" value="1"/>
</dbReference>
<dbReference type="Gene3D" id="1.10.10.10">
    <property type="entry name" value="Winged helix-like DNA-binding domain superfamily/Winged helix DNA-binding domain"/>
    <property type="match status" value="1"/>
</dbReference>
<evidence type="ECO:0000256" key="10">
    <source>
        <dbReference type="ARBA" id="ARBA00048988"/>
    </source>
</evidence>